<sequence>MSTHCNQLFKLGSPTKESMLHRHTILNAIRQSCTIPAVTICAVLSMTAALAVWTGTICAVVAMPFCGYENLTFSGLLRIVFYLCCTDALIYNASAADCIDFDVCNILSLYTRRLGISAGSAGVEFRCVGTRQSRLTGTLSDN</sequence>
<dbReference type="EMBL" id="CCYD01000322">
    <property type="protein sequence ID" value="CEG38796.1"/>
    <property type="molecule type" value="Genomic_DNA"/>
</dbReference>
<proteinExistence type="predicted"/>
<name>A0A0P1AEC6_PLAHL</name>
<evidence type="ECO:0000313" key="2">
    <source>
        <dbReference type="Proteomes" id="UP000054928"/>
    </source>
</evidence>
<reference evidence="2" key="1">
    <citation type="submission" date="2014-09" db="EMBL/GenBank/DDBJ databases">
        <authorList>
            <person name="Sharma Rahul"/>
            <person name="Thines Marco"/>
        </authorList>
    </citation>
    <scope>NUCLEOTIDE SEQUENCE [LARGE SCALE GENOMIC DNA]</scope>
</reference>
<evidence type="ECO:0000313" key="1">
    <source>
        <dbReference type="EMBL" id="CEG38796.1"/>
    </source>
</evidence>
<protein>
    <submittedName>
        <fullName evidence="1">Uncharacterized protein</fullName>
    </submittedName>
</protein>
<dbReference type="Proteomes" id="UP000054928">
    <property type="component" value="Unassembled WGS sequence"/>
</dbReference>
<keyword evidence="2" id="KW-1185">Reference proteome</keyword>
<organism evidence="1 2">
    <name type="scientific">Plasmopara halstedii</name>
    <name type="common">Downy mildew of sunflower</name>
    <dbReference type="NCBI Taxonomy" id="4781"/>
    <lineage>
        <taxon>Eukaryota</taxon>
        <taxon>Sar</taxon>
        <taxon>Stramenopiles</taxon>
        <taxon>Oomycota</taxon>
        <taxon>Peronosporomycetes</taxon>
        <taxon>Peronosporales</taxon>
        <taxon>Peronosporaceae</taxon>
        <taxon>Plasmopara</taxon>
    </lineage>
</organism>
<dbReference type="OrthoDB" id="123340at2759"/>
<dbReference type="RefSeq" id="XP_024575165.1">
    <property type="nucleotide sequence ID" value="XM_024724272.1"/>
</dbReference>
<dbReference type="AlphaFoldDB" id="A0A0P1AEC6"/>
<accession>A0A0P1AEC6</accession>
<dbReference type="GeneID" id="36403904"/>